<comment type="caution">
    <text evidence="3">The sequence shown here is derived from an EMBL/GenBank/DDBJ whole genome shotgun (WGS) entry which is preliminary data.</text>
</comment>
<accession>A0ABW0Q7L3</accession>
<feature type="chain" id="PRO_5047107486" description="Lipoprotein" evidence="2">
    <location>
        <begin position="24"/>
        <end position="85"/>
    </location>
</feature>
<reference evidence="4" key="1">
    <citation type="journal article" date="2019" name="Int. J. Syst. Evol. Microbiol.">
        <title>The Global Catalogue of Microorganisms (GCM) 10K type strain sequencing project: providing services to taxonomists for standard genome sequencing and annotation.</title>
        <authorList>
            <consortium name="The Broad Institute Genomics Platform"/>
            <consortium name="The Broad Institute Genome Sequencing Center for Infectious Disease"/>
            <person name="Wu L."/>
            <person name="Ma J."/>
        </authorList>
    </citation>
    <scope>NUCLEOTIDE SEQUENCE [LARGE SCALE GENOMIC DNA]</scope>
    <source>
        <strain evidence="4">CGMCC 4.7277</strain>
    </source>
</reference>
<dbReference type="RefSeq" id="WP_068833449.1">
    <property type="nucleotide sequence ID" value="NZ_JBHSMX010000012.1"/>
</dbReference>
<keyword evidence="2" id="KW-0732">Signal</keyword>
<dbReference type="Proteomes" id="UP001596084">
    <property type="component" value="Unassembled WGS sequence"/>
</dbReference>
<dbReference type="EMBL" id="JBHSMX010000012">
    <property type="protein sequence ID" value="MFC5520859.1"/>
    <property type="molecule type" value="Genomic_DNA"/>
</dbReference>
<feature type="region of interest" description="Disordered" evidence="1">
    <location>
        <begin position="29"/>
        <end position="85"/>
    </location>
</feature>
<feature type="compositionally biased region" description="Low complexity" evidence="1">
    <location>
        <begin position="54"/>
        <end position="85"/>
    </location>
</feature>
<dbReference type="PROSITE" id="PS51257">
    <property type="entry name" value="PROKAR_LIPOPROTEIN"/>
    <property type="match status" value="1"/>
</dbReference>
<evidence type="ECO:0000313" key="3">
    <source>
        <dbReference type="EMBL" id="MFC5520859.1"/>
    </source>
</evidence>
<evidence type="ECO:0000313" key="4">
    <source>
        <dbReference type="Proteomes" id="UP001596084"/>
    </source>
</evidence>
<evidence type="ECO:0000256" key="2">
    <source>
        <dbReference type="SAM" id="SignalP"/>
    </source>
</evidence>
<name>A0ABW0Q7L3_9BURK</name>
<proteinExistence type="predicted"/>
<sequence length="85" mass="7988">MYASRFKSAAALVLALSAVLALGACNKKMDDTTKAPSSTAPMSNPGTSGGAMGGSSTKAPTSPTGSTGSGSSTSAAPPATAGSGY</sequence>
<evidence type="ECO:0000256" key="1">
    <source>
        <dbReference type="SAM" id="MobiDB-lite"/>
    </source>
</evidence>
<organism evidence="3 4">
    <name type="scientific">Polaromonas jejuensis</name>
    <dbReference type="NCBI Taxonomy" id="457502"/>
    <lineage>
        <taxon>Bacteria</taxon>
        <taxon>Pseudomonadati</taxon>
        <taxon>Pseudomonadota</taxon>
        <taxon>Betaproteobacteria</taxon>
        <taxon>Burkholderiales</taxon>
        <taxon>Comamonadaceae</taxon>
        <taxon>Polaromonas</taxon>
    </lineage>
</organism>
<gene>
    <name evidence="3" type="ORF">ACFPP7_07995</name>
</gene>
<evidence type="ECO:0008006" key="5">
    <source>
        <dbReference type="Google" id="ProtNLM"/>
    </source>
</evidence>
<keyword evidence="4" id="KW-1185">Reference proteome</keyword>
<feature type="signal peptide" evidence="2">
    <location>
        <begin position="1"/>
        <end position="23"/>
    </location>
</feature>
<protein>
    <recommendedName>
        <fullName evidence="5">Lipoprotein</fullName>
    </recommendedName>
</protein>